<keyword evidence="5 7" id="KW-0408">Iron</keyword>
<dbReference type="GO" id="GO:0005886">
    <property type="term" value="C:plasma membrane"/>
    <property type="evidence" value="ECO:0007669"/>
    <property type="project" value="UniProtKB-SubCell"/>
</dbReference>
<feature type="transmembrane region" description="Helical" evidence="7">
    <location>
        <begin position="162"/>
        <end position="179"/>
    </location>
</feature>
<proteinExistence type="inferred from homology"/>
<dbReference type="EMBL" id="JAMOIM010000001">
    <property type="protein sequence ID" value="MCW6506468.1"/>
    <property type="molecule type" value="Genomic_DNA"/>
</dbReference>
<reference evidence="9" key="1">
    <citation type="submission" date="2022-05" db="EMBL/GenBank/DDBJ databases">
        <authorList>
            <person name="Pankratov T."/>
        </authorList>
    </citation>
    <scope>NUCLEOTIDE SEQUENCE</scope>
    <source>
        <strain evidence="9">BP6-180914</strain>
    </source>
</reference>
<feature type="transmembrane region" description="Helical" evidence="7">
    <location>
        <begin position="21"/>
        <end position="43"/>
    </location>
</feature>
<evidence type="ECO:0000256" key="1">
    <source>
        <dbReference type="ARBA" id="ARBA00004141"/>
    </source>
</evidence>
<evidence type="ECO:0000256" key="2">
    <source>
        <dbReference type="ARBA" id="ARBA00022448"/>
    </source>
</evidence>
<dbReference type="PANTHER" id="PTHR36964:SF1">
    <property type="entry name" value="PROTEIN-METHIONINE-SULFOXIDE REDUCTASE HEME-BINDING SUBUNIT MSRQ"/>
    <property type="match status" value="1"/>
</dbReference>
<dbReference type="InterPro" id="IPR022837">
    <property type="entry name" value="MsrQ-like"/>
</dbReference>
<dbReference type="PANTHER" id="PTHR36964">
    <property type="entry name" value="PROTEIN-METHIONINE-SULFOXIDE REDUCTASE HEME-BINDING SUBUNIT MSRQ"/>
    <property type="match status" value="1"/>
</dbReference>
<dbReference type="AlphaFoldDB" id="A0AA42CGD1"/>
<comment type="subcellular location">
    <subcellularLocation>
        <location evidence="7">Cell membrane</location>
        <topology evidence="7">Multi-pass membrane protein</topology>
    </subcellularLocation>
    <subcellularLocation>
        <location evidence="1">Membrane</location>
        <topology evidence="1">Multi-pass membrane protein</topology>
    </subcellularLocation>
</comment>
<evidence type="ECO:0000256" key="6">
    <source>
        <dbReference type="ARBA" id="ARBA00023136"/>
    </source>
</evidence>
<evidence type="ECO:0000256" key="4">
    <source>
        <dbReference type="ARBA" id="ARBA00022989"/>
    </source>
</evidence>
<keyword evidence="7" id="KW-0285">Flavoprotein</keyword>
<evidence type="ECO:0000256" key="3">
    <source>
        <dbReference type="ARBA" id="ARBA00022692"/>
    </source>
</evidence>
<feature type="transmembrane region" description="Helical" evidence="7">
    <location>
        <begin position="255"/>
        <end position="276"/>
    </location>
</feature>
<name>A0AA42CGD1_9HYPH</name>
<feature type="transmembrane region" description="Helical" evidence="7">
    <location>
        <begin position="123"/>
        <end position="142"/>
    </location>
</feature>
<comment type="cofactor">
    <cofactor evidence="7">
        <name>FMN</name>
        <dbReference type="ChEBI" id="CHEBI:58210"/>
    </cofactor>
    <text evidence="7">Binds 1 FMN per subunit.</text>
</comment>
<dbReference type="Proteomes" id="UP001165667">
    <property type="component" value="Unassembled WGS sequence"/>
</dbReference>
<evidence type="ECO:0000313" key="9">
    <source>
        <dbReference type="EMBL" id="MCW6506468.1"/>
    </source>
</evidence>
<keyword evidence="7" id="KW-0249">Electron transport</keyword>
<feature type="domain" description="Ferric oxidoreductase" evidence="8">
    <location>
        <begin position="60"/>
        <end position="173"/>
    </location>
</feature>
<dbReference type="GO" id="GO:0016679">
    <property type="term" value="F:oxidoreductase activity, acting on diphenols and related substances as donors"/>
    <property type="evidence" value="ECO:0007669"/>
    <property type="project" value="TreeGrafter"/>
</dbReference>
<dbReference type="GO" id="GO:0010181">
    <property type="term" value="F:FMN binding"/>
    <property type="evidence" value="ECO:0007669"/>
    <property type="project" value="UniProtKB-UniRule"/>
</dbReference>
<protein>
    <recommendedName>
        <fullName evidence="7">Protein-methionine-sulfoxide reductase heme-binding subunit MsrQ</fullName>
    </recommendedName>
    <alternativeName>
        <fullName evidence="7">Flavocytochrome MsrQ</fullName>
    </alternativeName>
</protein>
<evidence type="ECO:0000256" key="7">
    <source>
        <dbReference type="HAMAP-Rule" id="MF_01207"/>
    </source>
</evidence>
<dbReference type="InterPro" id="IPR013130">
    <property type="entry name" value="Fe3_Rdtase_TM_dom"/>
</dbReference>
<organism evidence="9 10">
    <name type="scientific">Lichenifustis flavocetrariae</name>
    <dbReference type="NCBI Taxonomy" id="2949735"/>
    <lineage>
        <taxon>Bacteria</taxon>
        <taxon>Pseudomonadati</taxon>
        <taxon>Pseudomonadota</taxon>
        <taxon>Alphaproteobacteria</taxon>
        <taxon>Hyphomicrobiales</taxon>
        <taxon>Lichenihabitantaceae</taxon>
        <taxon>Lichenifustis</taxon>
    </lineage>
</organism>
<dbReference type="RefSeq" id="WP_282582835.1">
    <property type="nucleotide sequence ID" value="NZ_JAMOIM010000001.1"/>
</dbReference>
<comment type="similarity">
    <text evidence="7">Belongs to the MsrQ family.</text>
</comment>
<keyword evidence="6 7" id="KW-0472">Membrane</keyword>
<gene>
    <name evidence="7" type="primary">msrQ</name>
    <name evidence="9" type="ORF">M8523_00350</name>
</gene>
<keyword evidence="7" id="KW-0288">FMN</keyword>
<keyword evidence="7" id="KW-1003">Cell membrane</keyword>
<dbReference type="GO" id="GO:0046872">
    <property type="term" value="F:metal ion binding"/>
    <property type="evidence" value="ECO:0007669"/>
    <property type="project" value="UniProtKB-KW"/>
</dbReference>
<dbReference type="Pfam" id="PF01794">
    <property type="entry name" value="Ferric_reduct"/>
    <property type="match status" value="1"/>
</dbReference>
<comment type="caution">
    <text evidence="9">The sequence shown here is derived from an EMBL/GenBank/DDBJ whole genome shotgun (WGS) entry which is preliminary data.</text>
</comment>
<sequence length="298" mass="33182">MSSLPSLTVRAQPWRDRAGRLSWLKAVTFACLFLPGLLIALSWGAGWLGPKPVTDAIHSTGEWAVRFLIFSLAVTPLRRIGQWNRLILIRRMLGLAVLAYLLIHFTLYVIDLHFDLVHVASEIALRIYLTIGFVALVGFCVLGSTSTDAMIRRIGPQRWNQLHRIVYVLAILGLLHFFMQAKLDVTQPTLMAGIFILLMGQRLLARWKMGDQWGALIGLALASGLLTALLEAGWYKVASGVPPERVLEADLDFSGMLRPAWWVLAVGLGLVVLRLARRLWSAPPRTSVRPPGSRRVPV</sequence>
<feature type="transmembrane region" description="Helical" evidence="7">
    <location>
        <begin position="185"/>
        <end position="204"/>
    </location>
</feature>
<evidence type="ECO:0000313" key="10">
    <source>
        <dbReference type="Proteomes" id="UP001165667"/>
    </source>
</evidence>
<dbReference type="GO" id="GO:0030091">
    <property type="term" value="P:protein repair"/>
    <property type="evidence" value="ECO:0007669"/>
    <property type="project" value="UniProtKB-UniRule"/>
</dbReference>
<keyword evidence="7" id="KW-0349">Heme</keyword>
<evidence type="ECO:0000259" key="8">
    <source>
        <dbReference type="Pfam" id="PF01794"/>
    </source>
</evidence>
<feature type="transmembrane region" description="Helical" evidence="7">
    <location>
        <begin position="216"/>
        <end position="235"/>
    </location>
</feature>
<keyword evidence="7" id="KW-0479">Metal-binding</keyword>
<keyword evidence="10" id="KW-1185">Reference proteome</keyword>
<dbReference type="GO" id="GO:0009055">
    <property type="term" value="F:electron transfer activity"/>
    <property type="evidence" value="ECO:0007669"/>
    <property type="project" value="UniProtKB-UniRule"/>
</dbReference>
<feature type="transmembrane region" description="Helical" evidence="7">
    <location>
        <begin position="92"/>
        <end position="111"/>
    </location>
</feature>
<dbReference type="GO" id="GO:0020037">
    <property type="term" value="F:heme binding"/>
    <property type="evidence" value="ECO:0007669"/>
    <property type="project" value="UniProtKB-UniRule"/>
</dbReference>
<feature type="transmembrane region" description="Helical" evidence="7">
    <location>
        <begin position="63"/>
        <end position="80"/>
    </location>
</feature>
<keyword evidence="3 7" id="KW-0812">Transmembrane</keyword>
<keyword evidence="2 7" id="KW-0813">Transport</keyword>
<comment type="function">
    <text evidence="7">Part of the MsrPQ system that repairs oxidized periplasmic proteins containing methionine sulfoxide residues (Met-O), using respiratory chain electrons. Thus protects these proteins from oxidative-stress damage caused by reactive species of oxygen and chlorine generated by the host defense mechanisms. MsrPQ is essential for the maintenance of envelope integrity under bleach stress, rescuing a wide series of structurally unrelated periplasmic proteins from methionine oxidation. MsrQ provides electrons for reduction to the reductase catalytic subunit MsrP, using the quinone pool of the respiratory chain.</text>
</comment>
<evidence type="ECO:0000256" key="5">
    <source>
        <dbReference type="ARBA" id="ARBA00023004"/>
    </source>
</evidence>
<comment type="cofactor">
    <cofactor evidence="7">
        <name>heme b</name>
        <dbReference type="ChEBI" id="CHEBI:60344"/>
    </cofactor>
    <text evidence="7">Binds 1 heme b (iron(II)-protoporphyrin IX) group per subunit.</text>
</comment>
<accession>A0AA42CGD1</accession>
<keyword evidence="4 7" id="KW-1133">Transmembrane helix</keyword>
<dbReference type="HAMAP" id="MF_01207">
    <property type="entry name" value="MsrQ"/>
    <property type="match status" value="1"/>
</dbReference>
<comment type="subunit">
    <text evidence="7">Heterodimer of a catalytic subunit (MsrP) and a heme-binding subunit (MsrQ).</text>
</comment>
<comment type="caution">
    <text evidence="7">Lacks conserved residue(s) required for the propagation of feature annotation.</text>
</comment>